<dbReference type="GO" id="GO:0046930">
    <property type="term" value="C:pore complex"/>
    <property type="evidence" value="ECO:0007669"/>
    <property type="project" value="UniProtKB-KW"/>
</dbReference>
<dbReference type="Gene3D" id="2.40.160.10">
    <property type="entry name" value="Porin"/>
    <property type="match status" value="1"/>
</dbReference>
<dbReference type="InterPro" id="IPR050298">
    <property type="entry name" value="Gram-neg_bact_OMP"/>
</dbReference>
<dbReference type="GO" id="GO:0009279">
    <property type="term" value="C:cell outer membrane"/>
    <property type="evidence" value="ECO:0007669"/>
    <property type="project" value="UniProtKB-SubCell"/>
</dbReference>
<keyword evidence="10" id="KW-0998">Cell outer membrane</keyword>
<evidence type="ECO:0000256" key="11">
    <source>
        <dbReference type="SAM" id="SignalP"/>
    </source>
</evidence>
<comment type="subcellular location">
    <subcellularLocation>
        <location evidence="1">Cell outer membrane</location>
        <topology evidence="1">Multi-pass membrane protein</topology>
    </subcellularLocation>
</comment>
<feature type="chain" id="PRO_5015766184" evidence="11">
    <location>
        <begin position="23"/>
        <end position="362"/>
    </location>
</feature>
<dbReference type="PRINTS" id="PR00182">
    <property type="entry name" value="ECOLNEIPORIN"/>
</dbReference>
<evidence type="ECO:0000256" key="9">
    <source>
        <dbReference type="ARBA" id="ARBA00023136"/>
    </source>
</evidence>
<dbReference type="InterPro" id="IPR001702">
    <property type="entry name" value="Porin_Gram-ve"/>
</dbReference>
<keyword evidence="3" id="KW-0813">Transport</keyword>
<dbReference type="RefSeq" id="WP_103707110.1">
    <property type="nucleotide sequence ID" value="NZ_PQGA01000021.1"/>
</dbReference>
<evidence type="ECO:0000256" key="4">
    <source>
        <dbReference type="ARBA" id="ARBA00022452"/>
    </source>
</evidence>
<sequence length="362" mass="38456">MKKYARICLSALALMGSLTAYAQSSVTLYGSIDNGITYVNNQGGKSVLMEQGGVSKVNTLGFSGVEDLGAGRSALFKLENGYSSTAGTLGQGGLLFGKQAYVGLRDSSIGEITLGRQYDFTVQLEPYMPCLGCGIYAVQNADLDRIAGERLNNAVRFYSASFTGFSFGGIYSFAQNSGSLSTNEGRAYSAIAKFEHGAFSSMAVVTDINNAPIAVGSLGVTQFLGQNVVPGQSGIIVDNQRVVSVGALYHLGKWTPSFTYSNTRLSNNGLAATDQVLRVGTTFMPLPTLTLAGQLAFDRFESSRWEQINLGADYFLSARTDVYVDAAAQRASGPGTVASVFLIGQSSTTNQMVFRVGMKHLF</sequence>
<organism evidence="13 14">
    <name type="scientific">Paraburkholderia eburnea</name>
    <dbReference type="NCBI Taxonomy" id="1189126"/>
    <lineage>
        <taxon>Bacteria</taxon>
        <taxon>Pseudomonadati</taxon>
        <taxon>Pseudomonadota</taxon>
        <taxon>Betaproteobacteria</taxon>
        <taxon>Burkholderiales</taxon>
        <taxon>Burkholderiaceae</taxon>
        <taxon>Paraburkholderia</taxon>
    </lineage>
</organism>
<evidence type="ECO:0000256" key="2">
    <source>
        <dbReference type="ARBA" id="ARBA00011233"/>
    </source>
</evidence>
<dbReference type="InterPro" id="IPR002299">
    <property type="entry name" value="Porin_Neis"/>
</dbReference>
<feature type="domain" description="Porin" evidence="12">
    <location>
        <begin position="10"/>
        <end position="332"/>
    </location>
</feature>
<keyword evidence="7" id="KW-0406">Ion transport</keyword>
<evidence type="ECO:0000259" key="12">
    <source>
        <dbReference type="Pfam" id="PF13609"/>
    </source>
</evidence>
<dbReference type="PANTHER" id="PTHR34501:SF9">
    <property type="entry name" value="MAJOR OUTER MEMBRANE PROTEIN P.IA"/>
    <property type="match status" value="1"/>
</dbReference>
<keyword evidence="6 11" id="KW-0732">Signal</keyword>
<protein>
    <submittedName>
        <fullName evidence="13">Outer membrane protein OmpU</fullName>
    </submittedName>
</protein>
<dbReference type="CDD" id="cd00342">
    <property type="entry name" value="gram_neg_porins"/>
    <property type="match status" value="1"/>
</dbReference>
<keyword evidence="4" id="KW-1134">Transmembrane beta strand</keyword>
<evidence type="ECO:0000313" key="14">
    <source>
        <dbReference type="Proteomes" id="UP000237381"/>
    </source>
</evidence>
<evidence type="ECO:0000256" key="8">
    <source>
        <dbReference type="ARBA" id="ARBA00023114"/>
    </source>
</evidence>
<feature type="signal peptide" evidence="11">
    <location>
        <begin position="1"/>
        <end position="22"/>
    </location>
</feature>
<keyword evidence="14" id="KW-1185">Reference proteome</keyword>
<keyword evidence="5" id="KW-0812">Transmembrane</keyword>
<dbReference type="Proteomes" id="UP000237381">
    <property type="component" value="Unassembled WGS sequence"/>
</dbReference>
<dbReference type="InterPro" id="IPR023614">
    <property type="entry name" value="Porin_dom_sf"/>
</dbReference>
<dbReference type="PRINTS" id="PR00184">
    <property type="entry name" value="NEISSPPORIN"/>
</dbReference>
<evidence type="ECO:0000256" key="10">
    <source>
        <dbReference type="ARBA" id="ARBA00023237"/>
    </source>
</evidence>
<evidence type="ECO:0000256" key="6">
    <source>
        <dbReference type="ARBA" id="ARBA00022729"/>
    </source>
</evidence>
<gene>
    <name evidence="13" type="ORF">B0G62_12154</name>
</gene>
<dbReference type="SUPFAM" id="SSF56935">
    <property type="entry name" value="Porins"/>
    <property type="match status" value="1"/>
</dbReference>
<dbReference type="PANTHER" id="PTHR34501">
    <property type="entry name" value="PROTEIN YDDL-RELATED"/>
    <property type="match status" value="1"/>
</dbReference>
<evidence type="ECO:0000313" key="13">
    <source>
        <dbReference type="EMBL" id="POR46899.1"/>
    </source>
</evidence>
<dbReference type="GO" id="GO:0034220">
    <property type="term" value="P:monoatomic ion transmembrane transport"/>
    <property type="evidence" value="ECO:0007669"/>
    <property type="project" value="InterPro"/>
</dbReference>
<evidence type="ECO:0000256" key="5">
    <source>
        <dbReference type="ARBA" id="ARBA00022692"/>
    </source>
</evidence>
<proteinExistence type="predicted"/>
<dbReference type="GO" id="GO:0015288">
    <property type="term" value="F:porin activity"/>
    <property type="evidence" value="ECO:0007669"/>
    <property type="project" value="UniProtKB-KW"/>
</dbReference>
<evidence type="ECO:0000256" key="7">
    <source>
        <dbReference type="ARBA" id="ARBA00023065"/>
    </source>
</evidence>
<comment type="subunit">
    <text evidence="2">Homotrimer.</text>
</comment>
<dbReference type="Pfam" id="PF13609">
    <property type="entry name" value="Porin_4"/>
    <property type="match status" value="1"/>
</dbReference>
<comment type="caution">
    <text evidence="13">The sequence shown here is derived from an EMBL/GenBank/DDBJ whole genome shotgun (WGS) entry which is preliminary data.</text>
</comment>
<evidence type="ECO:0000256" key="1">
    <source>
        <dbReference type="ARBA" id="ARBA00004571"/>
    </source>
</evidence>
<dbReference type="OrthoDB" id="9112272at2"/>
<keyword evidence="8" id="KW-0626">Porin</keyword>
<dbReference type="EMBL" id="PQGA01000021">
    <property type="protein sequence ID" value="POR46899.1"/>
    <property type="molecule type" value="Genomic_DNA"/>
</dbReference>
<name>A0A2S4LX15_9BURK</name>
<reference evidence="13 14" key="1">
    <citation type="submission" date="2018-01" db="EMBL/GenBank/DDBJ databases">
        <title>Genomic Encyclopedia of Type Strains, Phase III (KMG-III): the genomes of soil and plant-associated and newly described type strains.</title>
        <authorList>
            <person name="Whitman W."/>
        </authorList>
    </citation>
    <scope>NUCLEOTIDE SEQUENCE [LARGE SCALE GENOMIC DNA]</scope>
    <source>
        <strain evidence="13 14">JCM 18070</strain>
    </source>
</reference>
<dbReference type="InterPro" id="IPR033900">
    <property type="entry name" value="Gram_neg_porin_domain"/>
</dbReference>
<evidence type="ECO:0000256" key="3">
    <source>
        <dbReference type="ARBA" id="ARBA00022448"/>
    </source>
</evidence>
<keyword evidence="9" id="KW-0472">Membrane</keyword>
<dbReference type="AlphaFoldDB" id="A0A2S4LX15"/>
<accession>A0A2S4LX15</accession>